<organism evidence="5 6">
    <name type="scientific">Neoroseomonas soli</name>
    <dbReference type="NCBI Taxonomy" id="1081025"/>
    <lineage>
        <taxon>Bacteria</taxon>
        <taxon>Pseudomonadati</taxon>
        <taxon>Pseudomonadota</taxon>
        <taxon>Alphaproteobacteria</taxon>
        <taxon>Acetobacterales</taxon>
        <taxon>Acetobacteraceae</taxon>
        <taxon>Neoroseomonas</taxon>
    </lineage>
</organism>
<dbReference type="InterPro" id="IPR013216">
    <property type="entry name" value="Methyltransf_11"/>
</dbReference>
<protein>
    <submittedName>
        <fullName evidence="5">Class I SAM-dependent methyltransferase</fullName>
    </submittedName>
</protein>
<dbReference type="GO" id="GO:0032259">
    <property type="term" value="P:methylation"/>
    <property type="evidence" value="ECO:0007669"/>
    <property type="project" value="UniProtKB-KW"/>
</dbReference>
<keyword evidence="1 5" id="KW-0489">Methyltransferase</keyword>
<dbReference type="PANTHER" id="PTHR43464:SF19">
    <property type="entry name" value="UBIQUINONE BIOSYNTHESIS O-METHYLTRANSFERASE, MITOCHONDRIAL"/>
    <property type="match status" value="1"/>
</dbReference>
<evidence type="ECO:0000313" key="6">
    <source>
        <dbReference type="Proteomes" id="UP001138751"/>
    </source>
</evidence>
<evidence type="ECO:0000313" key="5">
    <source>
        <dbReference type="EMBL" id="MBR0670932.1"/>
    </source>
</evidence>
<name>A0A9X9WUV3_9PROT</name>
<reference evidence="5" key="2">
    <citation type="journal article" date="2021" name="Syst. Appl. Microbiol.">
        <title>Roseomonas hellenica sp. nov., isolated from roots of wild-growing Alkanna tinctoria.</title>
        <authorList>
            <person name="Rat A."/>
            <person name="Naranjo H.D."/>
            <person name="Lebbe L."/>
            <person name="Cnockaert M."/>
            <person name="Krigas N."/>
            <person name="Grigoriadou K."/>
            <person name="Maloupa E."/>
            <person name="Willems A."/>
        </authorList>
    </citation>
    <scope>NUCLEOTIDE SEQUENCE</scope>
    <source>
        <strain evidence="5">LMG 31231</strain>
    </source>
</reference>
<feature type="domain" description="Methyltransferase type 11" evidence="4">
    <location>
        <begin position="7"/>
        <end position="99"/>
    </location>
</feature>
<evidence type="ECO:0000256" key="1">
    <source>
        <dbReference type="ARBA" id="ARBA00022603"/>
    </source>
</evidence>
<keyword evidence="6" id="KW-1185">Reference proteome</keyword>
<dbReference type="AlphaFoldDB" id="A0A9X9WUV3"/>
<sequence length="209" mass="22082">MRGRRILDLGTGNGFLATALALRGAEVVGVDVSGAALDFARQRAERSGVGDRVTFRQASAEETGLPDVSCDAACGLFVLHHTRLDAAAAELSRVLRPGAPAAFVETMAYNPVLSAARRLLPGRFGIEKASTDDEAPLSPAAMRRFGEVFQGSIAVEWPAVVCARMLCYLPFLRGRFASGVLRAADRGLGMVPGMGRASYFGVVSLRRGG</sequence>
<accession>A0A9X9WUV3</accession>
<keyword evidence="3" id="KW-0949">S-adenosyl-L-methionine</keyword>
<comment type="caution">
    <text evidence="5">The sequence shown here is derived from an EMBL/GenBank/DDBJ whole genome shotgun (WGS) entry which is preliminary data.</text>
</comment>
<reference evidence="5" key="1">
    <citation type="submission" date="2020-01" db="EMBL/GenBank/DDBJ databases">
        <authorList>
            <person name="Rat A."/>
        </authorList>
    </citation>
    <scope>NUCLEOTIDE SEQUENCE</scope>
    <source>
        <strain evidence="5">LMG 31231</strain>
    </source>
</reference>
<dbReference type="EMBL" id="JAAEDM010000012">
    <property type="protein sequence ID" value="MBR0670932.1"/>
    <property type="molecule type" value="Genomic_DNA"/>
</dbReference>
<evidence type="ECO:0000256" key="2">
    <source>
        <dbReference type="ARBA" id="ARBA00022679"/>
    </source>
</evidence>
<dbReference type="Proteomes" id="UP001138751">
    <property type="component" value="Unassembled WGS sequence"/>
</dbReference>
<dbReference type="CDD" id="cd02440">
    <property type="entry name" value="AdoMet_MTases"/>
    <property type="match status" value="1"/>
</dbReference>
<dbReference type="SUPFAM" id="SSF53335">
    <property type="entry name" value="S-adenosyl-L-methionine-dependent methyltransferases"/>
    <property type="match status" value="1"/>
</dbReference>
<dbReference type="PANTHER" id="PTHR43464">
    <property type="entry name" value="METHYLTRANSFERASE"/>
    <property type="match status" value="1"/>
</dbReference>
<keyword evidence="2" id="KW-0808">Transferase</keyword>
<dbReference type="Gene3D" id="3.40.50.150">
    <property type="entry name" value="Vaccinia Virus protein VP39"/>
    <property type="match status" value="1"/>
</dbReference>
<evidence type="ECO:0000256" key="3">
    <source>
        <dbReference type="ARBA" id="ARBA00022691"/>
    </source>
</evidence>
<gene>
    <name evidence="5" type="ORF">GXW76_07090</name>
</gene>
<dbReference type="InterPro" id="IPR029063">
    <property type="entry name" value="SAM-dependent_MTases_sf"/>
</dbReference>
<dbReference type="Pfam" id="PF08241">
    <property type="entry name" value="Methyltransf_11"/>
    <property type="match status" value="1"/>
</dbReference>
<proteinExistence type="predicted"/>
<dbReference type="GO" id="GO:0008757">
    <property type="term" value="F:S-adenosylmethionine-dependent methyltransferase activity"/>
    <property type="evidence" value="ECO:0007669"/>
    <property type="project" value="InterPro"/>
</dbReference>
<evidence type="ECO:0000259" key="4">
    <source>
        <dbReference type="Pfam" id="PF08241"/>
    </source>
</evidence>